<dbReference type="EMBL" id="JACRWD010000025">
    <property type="protein sequence ID" value="MBC6005063.1"/>
    <property type="molecule type" value="Genomic_DNA"/>
</dbReference>
<organism evidence="1 2">
    <name type="scientific">Paeniclostridium hominis</name>
    <dbReference type="NCBI Taxonomy" id="2764329"/>
    <lineage>
        <taxon>Bacteria</taxon>
        <taxon>Bacillati</taxon>
        <taxon>Bacillota</taxon>
        <taxon>Clostridia</taxon>
        <taxon>Peptostreptococcales</taxon>
        <taxon>Peptostreptococcaceae</taxon>
        <taxon>Paeniclostridium</taxon>
    </lineage>
</organism>
<protein>
    <submittedName>
        <fullName evidence="1">Uncharacterized protein</fullName>
    </submittedName>
</protein>
<evidence type="ECO:0000313" key="2">
    <source>
        <dbReference type="Proteomes" id="UP000611796"/>
    </source>
</evidence>
<dbReference type="Proteomes" id="UP000611796">
    <property type="component" value="Unassembled WGS sequence"/>
</dbReference>
<dbReference type="RefSeq" id="WP_147548246.1">
    <property type="nucleotide sequence ID" value="NZ_JACRWD010000025.1"/>
</dbReference>
<reference evidence="1 2" key="1">
    <citation type="submission" date="2020-08" db="EMBL/GenBank/DDBJ databases">
        <authorList>
            <person name="Liu C."/>
            <person name="Sun Q."/>
        </authorList>
    </citation>
    <scope>NUCLEOTIDE SEQUENCE [LARGE SCALE GENOMIC DNA]</scope>
    <source>
        <strain evidence="1 2">NSJ-45</strain>
    </source>
</reference>
<evidence type="ECO:0000313" key="1">
    <source>
        <dbReference type="EMBL" id="MBC6005063.1"/>
    </source>
</evidence>
<sequence length="63" mass="7650">MSDFSYIKELYEDGFRCIYYNSESNNHKIYLKNFDNEASEVIELTSNDDFNQFQNYINDLKMQ</sequence>
<proteinExistence type="predicted"/>
<gene>
    <name evidence="1" type="ORF">H8891_14990</name>
</gene>
<name>A0ABR7K7H4_9FIRM</name>
<comment type="caution">
    <text evidence="1">The sequence shown here is derived from an EMBL/GenBank/DDBJ whole genome shotgun (WGS) entry which is preliminary data.</text>
</comment>
<accession>A0ABR7K7H4</accession>
<keyword evidence="2" id="KW-1185">Reference proteome</keyword>